<dbReference type="RefSeq" id="XP_062877381.1">
    <property type="nucleotide sequence ID" value="XM_063021311.1"/>
</dbReference>
<dbReference type="GO" id="GO:0006887">
    <property type="term" value="P:exocytosis"/>
    <property type="evidence" value="ECO:0007669"/>
    <property type="project" value="UniProtKB-KW"/>
</dbReference>
<comment type="similarity">
    <text evidence="1">Belongs to the WD repeat L(2)GL family.</text>
</comment>
<proteinExistence type="inferred from homology"/>
<dbReference type="GO" id="GO:0005886">
    <property type="term" value="C:plasma membrane"/>
    <property type="evidence" value="ECO:0007669"/>
    <property type="project" value="TreeGrafter"/>
</dbReference>
<dbReference type="GO" id="GO:0006893">
    <property type="term" value="P:Golgi to plasma membrane transport"/>
    <property type="evidence" value="ECO:0007669"/>
    <property type="project" value="TreeGrafter"/>
</dbReference>
<dbReference type="AlphaFoldDB" id="A0AAX4H8W1"/>
<organism evidence="5 6">
    <name type="scientific">Australozyma saopauloensis</name>
    <dbReference type="NCBI Taxonomy" id="291208"/>
    <lineage>
        <taxon>Eukaryota</taxon>
        <taxon>Fungi</taxon>
        <taxon>Dikarya</taxon>
        <taxon>Ascomycota</taxon>
        <taxon>Saccharomycotina</taxon>
        <taxon>Pichiomycetes</taxon>
        <taxon>Metschnikowiaceae</taxon>
        <taxon>Australozyma</taxon>
    </lineage>
</organism>
<dbReference type="KEGG" id="asau:88173362"/>
<evidence type="ECO:0000259" key="4">
    <source>
        <dbReference type="Pfam" id="PF08596"/>
    </source>
</evidence>
<keyword evidence="6" id="KW-1185">Reference proteome</keyword>
<evidence type="ECO:0000313" key="5">
    <source>
        <dbReference type="EMBL" id="WPK24998.1"/>
    </source>
</evidence>
<feature type="compositionally biased region" description="Polar residues" evidence="3">
    <location>
        <begin position="1000"/>
        <end position="1009"/>
    </location>
</feature>
<dbReference type="GO" id="GO:0005737">
    <property type="term" value="C:cytoplasm"/>
    <property type="evidence" value="ECO:0007669"/>
    <property type="project" value="TreeGrafter"/>
</dbReference>
<gene>
    <name evidence="5" type="ORF">PUMCH_002297</name>
</gene>
<evidence type="ECO:0000256" key="2">
    <source>
        <dbReference type="ARBA" id="ARBA00022483"/>
    </source>
</evidence>
<keyword evidence="2" id="KW-0268">Exocytosis</keyword>
<dbReference type="InterPro" id="IPR001680">
    <property type="entry name" value="WD40_rpt"/>
</dbReference>
<dbReference type="GO" id="GO:0005096">
    <property type="term" value="F:GTPase activator activity"/>
    <property type="evidence" value="ECO:0007669"/>
    <property type="project" value="TreeGrafter"/>
</dbReference>
<dbReference type="SMART" id="SM00320">
    <property type="entry name" value="WD40"/>
    <property type="match status" value="3"/>
</dbReference>
<dbReference type="GO" id="GO:0045159">
    <property type="term" value="F:myosin II binding"/>
    <property type="evidence" value="ECO:0007669"/>
    <property type="project" value="TreeGrafter"/>
</dbReference>
<protein>
    <recommendedName>
        <fullName evidence="4">Lethal giant larvae (Lgl)-like C-terminal domain-containing protein</fullName>
    </recommendedName>
</protein>
<accession>A0AAX4H8W1</accession>
<dbReference type="Pfam" id="PF08596">
    <property type="entry name" value="Lgl_C"/>
    <property type="match status" value="1"/>
</dbReference>
<dbReference type="InterPro" id="IPR013905">
    <property type="entry name" value="Lgl_C_dom"/>
</dbReference>
<dbReference type="Proteomes" id="UP001338582">
    <property type="component" value="Chromosome 3"/>
</dbReference>
<dbReference type="Gene3D" id="2.130.10.10">
    <property type="entry name" value="YVTN repeat-like/Quinoprotein amine dehydrogenase"/>
    <property type="match status" value="2"/>
</dbReference>
<dbReference type="GO" id="GO:0019905">
    <property type="term" value="F:syntaxin binding"/>
    <property type="evidence" value="ECO:0007669"/>
    <property type="project" value="TreeGrafter"/>
</dbReference>
<evidence type="ECO:0000256" key="1">
    <source>
        <dbReference type="ARBA" id="ARBA00008070"/>
    </source>
</evidence>
<dbReference type="PANTHER" id="PTHR10241">
    <property type="entry name" value="LETHAL 2 GIANT LARVAE PROTEIN"/>
    <property type="match status" value="1"/>
</dbReference>
<feature type="region of interest" description="Disordered" evidence="3">
    <location>
        <begin position="975"/>
        <end position="1009"/>
    </location>
</feature>
<dbReference type="PANTHER" id="PTHR10241:SF25">
    <property type="entry name" value="TOMOSYN, ISOFORM C"/>
    <property type="match status" value="1"/>
</dbReference>
<feature type="compositionally biased region" description="Polar residues" evidence="3">
    <location>
        <begin position="982"/>
        <end position="992"/>
    </location>
</feature>
<reference evidence="5 6" key="1">
    <citation type="submission" date="2023-10" db="EMBL/GenBank/DDBJ databases">
        <title>Draft Genome Sequence of Candida saopaulonensis from a very Premature Infant with Sepsis.</title>
        <authorList>
            <person name="Ning Y."/>
            <person name="Dai R."/>
            <person name="Xiao M."/>
            <person name="Xu Y."/>
            <person name="Yan Q."/>
            <person name="Zhang L."/>
        </authorList>
    </citation>
    <scope>NUCLEOTIDE SEQUENCE [LARGE SCALE GENOMIC DNA]</scope>
    <source>
        <strain evidence="5 6">19XY460</strain>
    </source>
</reference>
<evidence type="ECO:0000256" key="3">
    <source>
        <dbReference type="SAM" id="MobiDB-lite"/>
    </source>
</evidence>
<name>A0AAX4H8W1_9ASCO</name>
<dbReference type="SUPFAM" id="SSF50978">
    <property type="entry name" value="WD40 repeat-like"/>
    <property type="match status" value="2"/>
</dbReference>
<dbReference type="InterPro" id="IPR015943">
    <property type="entry name" value="WD40/YVTN_repeat-like_dom_sf"/>
</dbReference>
<dbReference type="EMBL" id="CP138896">
    <property type="protein sequence ID" value="WPK24998.1"/>
    <property type="molecule type" value="Genomic_DNA"/>
</dbReference>
<evidence type="ECO:0000313" key="6">
    <source>
        <dbReference type="Proteomes" id="UP001338582"/>
    </source>
</evidence>
<dbReference type="InterPro" id="IPR036322">
    <property type="entry name" value="WD40_repeat_dom_sf"/>
</dbReference>
<sequence length="1062" mass="115877">MFDKFKLRKAPLSLSSVSNALKSSGLATLTPEIPKKSLKLAIGDQFGLPIDSIVAAAYDPVQSLLVVSTTRNSVHVYGQNSVEVVFELKTSGEIQFLRFVKGVYLVCVETKGNITILSLHSKKILGTYLAPNAVTSVETDPSLDWLVLGLANGSLVYYDIDRLHLTPMRTDNLQKVVMPKQKMSPVLAIQWHPRDIGTILVTYSHCAIQYLIALGGIKNTFVYSLTPDCRGFATSNNFETGGKKKLFGSAKEVTPRMTEALYHPNGLHIVTVHTDGTLVFWDCNDGTLLEARSIQQRNLHKKGDSVSWEEPANITAKWVTGQDPELTQLIVCGALSSSPDVANVLEFGYTLKYTLTSHEKQGDFYAKPVEGERRISIRFNRRSQEKGDLEFIRLILPVSADSQPYFSGGHNPDALILLSNFGALYYVSYQKQDSKPLLPPSLLLVAPPSTYSTVISVKRIEWFGVIPASKSQSVSNTHVVSGGAPVNRHYPRRLGTMENFVDVLVSGHEDGSIRFVDVTDGDHQGQTQEMEINLKSTLFNGMESSSFRVRAVSPSFECKQVAVGLANGNVAICKFAKSTGTLSPTPPKADYLDCPVLHDDGSAAIVDMSQKVGGHFQQPTFIPAYLLKLDNKDVITCLQICHAGFIAVGYKSGRLIVCDIVRGPGIMLNLDSITQHLPSVSGECYVTSIEFTIMEYGQEGFSSLLMLVGTSAGGNFLVFKLVPQRNGAFAAVFADKTLGLNYKPADGLGETGIDLIIPINSATGESAVATMENFQRLAQNILVPGLILCVSKRDLRTLKLPKQKLAHKVVDESCFCSGVIQLREKGAVLATITQSGFIKLFSLPSLSDVGDIKISSLILPKLQSGLSTEAGYKSCISSSGNIFSWLSATECMNLILYDESKNKSFKDKPTDMLFNENAIIPPRPTSSALLWAKGQTTFITPKDLALLIAGPNRKAPKHTESELAYNISPEANPNQAYGAYGGSSNKKAQSESPYAEPVRRSTQTNPYNFGTQGFMKSIRDGMDSVEETVNNYASGFSETMNDTVESQKRSMYSLAVKSKFGF</sequence>
<dbReference type="GeneID" id="88173362"/>
<feature type="domain" description="Lethal giant larvae (Lgl)-like C-terminal" evidence="4">
    <location>
        <begin position="548"/>
        <end position="957"/>
    </location>
</feature>